<feature type="domain" description="Reverse transcriptase" evidence="1">
    <location>
        <begin position="8"/>
        <end position="163"/>
    </location>
</feature>
<name>A0A6I9RF01_ELAGV</name>
<accession>A0A6I9RF01</accession>
<sequence>MKPILPRLIYPEQKAFVGGRNISDNVFIVQKFMHDLHRTTVSRSFIAIQLDMEWTYDRISWWFLERALEEFGFHPHCIGRIMTCIYSLSFAILINGTPLEFFSSTVGLQQSCLLSPYLFILCTNALLRALRAVLRGPNLDSYLSAPTAQSISHLLFADDCLLLGWVSVQNIIDFRIVLEEYCLALGRRQRHMIRDTLSIAEYNGPLRYLEVPMLGHRLQRSNCVKVEQSIRGRLEGWQARALFMMDRDTLVRSILSSIFVSILLNTVLPKILVGKLEQYFQKFIWGLSPGDGGVHLIAWDAVCQSLMDGDLEIQSLIARREALIARHAAHFLLDLGYWWSRIMSVRYRS</sequence>
<dbReference type="OrthoDB" id="786357at2759"/>
<dbReference type="PANTHER" id="PTHR33116:SF70">
    <property type="entry name" value="NON-LTR RETROELEMENT REVERSE TRANSCRIPTASE-LIKE PROTEIN"/>
    <property type="match status" value="1"/>
</dbReference>
<proteinExistence type="predicted"/>
<dbReference type="PANTHER" id="PTHR33116">
    <property type="entry name" value="REVERSE TRANSCRIPTASE ZINC-BINDING DOMAIN-CONTAINING PROTEIN-RELATED-RELATED"/>
    <property type="match status" value="1"/>
</dbReference>
<dbReference type="AlphaFoldDB" id="A0A6I9RF01"/>
<dbReference type="FunCoup" id="A0A6I9RF01">
    <property type="interactions" value="186"/>
</dbReference>
<dbReference type="Proteomes" id="UP000504607">
    <property type="component" value="Chromosome 7"/>
</dbReference>
<organism evidence="2 3">
    <name type="scientific">Elaeis guineensis var. tenera</name>
    <name type="common">Oil palm</name>
    <dbReference type="NCBI Taxonomy" id="51953"/>
    <lineage>
        <taxon>Eukaryota</taxon>
        <taxon>Viridiplantae</taxon>
        <taxon>Streptophyta</taxon>
        <taxon>Embryophyta</taxon>
        <taxon>Tracheophyta</taxon>
        <taxon>Spermatophyta</taxon>
        <taxon>Magnoliopsida</taxon>
        <taxon>Liliopsida</taxon>
        <taxon>Arecaceae</taxon>
        <taxon>Arecoideae</taxon>
        <taxon>Cocoseae</taxon>
        <taxon>Elaeidinae</taxon>
        <taxon>Elaeis</taxon>
    </lineage>
</organism>
<protein>
    <submittedName>
        <fullName evidence="3">Uncharacterized protein LOC105048034</fullName>
    </submittedName>
</protein>
<evidence type="ECO:0000313" key="3">
    <source>
        <dbReference type="RefSeq" id="XP_010925527.1"/>
    </source>
</evidence>
<evidence type="ECO:0000259" key="1">
    <source>
        <dbReference type="Pfam" id="PF00078"/>
    </source>
</evidence>
<dbReference type="RefSeq" id="XP_010925527.1">
    <property type="nucleotide sequence ID" value="XM_010927225.1"/>
</dbReference>
<gene>
    <name evidence="3" type="primary">LOC105048034</name>
</gene>
<keyword evidence="2" id="KW-1185">Reference proteome</keyword>
<dbReference type="InterPro" id="IPR000477">
    <property type="entry name" value="RT_dom"/>
</dbReference>
<dbReference type="InParanoid" id="A0A6I9RF01"/>
<reference evidence="3" key="1">
    <citation type="submission" date="2025-08" db="UniProtKB">
        <authorList>
            <consortium name="RefSeq"/>
        </authorList>
    </citation>
    <scope>IDENTIFICATION</scope>
</reference>
<dbReference type="Pfam" id="PF00078">
    <property type="entry name" value="RVT_1"/>
    <property type="match status" value="1"/>
</dbReference>
<evidence type="ECO:0000313" key="2">
    <source>
        <dbReference type="Proteomes" id="UP000504607"/>
    </source>
</evidence>